<feature type="compositionally biased region" description="Pro residues" evidence="2">
    <location>
        <begin position="117"/>
        <end position="126"/>
    </location>
</feature>
<proteinExistence type="predicted"/>
<feature type="transmembrane region" description="Helical" evidence="3">
    <location>
        <begin position="487"/>
        <end position="510"/>
    </location>
</feature>
<keyword evidence="3" id="KW-1133">Transmembrane helix</keyword>
<evidence type="ECO:0000256" key="3">
    <source>
        <dbReference type="SAM" id="Phobius"/>
    </source>
</evidence>
<feature type="compositionally biased region" description="Low complexity" evidence="2">
    <location>
        <begin position="165"/>
        <end position="178"/>
    </location>
</feature>
<dbReference type="Proteomes" id="UP000008631">
    <property type="component" value="Chromosome"/>
</dbReference>
<reference key="1">
    <citation type="submission" date="2010-11" db="EMBL/GenBank/DDBJ databases">
        <title>The complete sequence of chromosome of Isophaera pallida ATCC 43644.</title>
        <authorList>
            <consortium name="US DOE Joint Genome Institute (JGI-PGF)"/>
            <person name="Lucas S."/>
            <person name="Copeland A."/>
            <person name="Lapidus A."/>
            <person name="Bruce D."/>
            <person name="Goodwin L."/>
            <person name="Pitluck S."/>
            <person name="Kyrpides N."/>
            <person name="Mavromatis K."/>
            <person name="Pagani I."/>
            <person name="Ivanova N."/>
            <person name="Saunders E."/>
            <person name="Brettin T."/>
            <person name="Detter J.C."/>
            <person name="Han C."/>
            <person name="Tapia R."/>
            <person name="Land M."/>
            <person name="Hauser L."/>
            <person name="Markowitz V."/>
            <person name="Cheng J.-F."/>
            <person name="Hugenholtz P."/>
            <person name="Woyke T."/>
            <person name="Wu D."/>
            <person name="Eisen J.A."/>
        </authorList>
    </citation>
    <scope>NUCLEOTIDE SEQUENCE</scope>
    <source>
        <strain>ATCC 43644</strain>
    </source>
</reference>
<dbReference type="PROSITE" id="PS50006">
    <property type="entry name" value="FHA_DOMAIN"/>
    <property type="match status" value="1"/>
</dbReference>
<dbReference type="KEGG" id="ipa:Isop_0487"/>
<accession>E8QZF5</accession>
<feature type="domain" description="FHA" evidence="4">
    <location>
        <begin position="22"/>
        <end position="83"/>
    </location>
</feature>
<keyword evidence="6" id="KW-1185">Reference proteome</keyword>
<feature type="transmembrane region" description="Helical" evidence="3">
    <location>
        <begin position="522"/>
        <end position="544"/>
    </location>
</feature>
<feature type="compositionally biased region" description="Pro residues" evidence="2">
    <location>
        <begin position="154"/>
        <end position="164"/>
    </location>
</feature>
<dbReference type="SUPFAM" id="SSF49879">
    <property type="entry name" value="SMAD/FHA domain"/>
    <property type="match status" value="1"/>
</dbReference>
<feature type="compositionally biased region" description="Low complexity" evidence="2">
    <location>
        <begin position="127"/>
        <end position="138"/>
    </location>
</feature>
<protein>
    <submittedName>
        <fullName evidence="5">Forkhead-associated protein</fullName>
    </submittedName>
</protein>
<evidence type="ECO:0000259" key="4">
    <source>
        <dbReference type="PROSITE" id="PS50006"/>
    </source>
</evidence>
<dbReference type="STRING" id="575540.Isop_0487"/>
<reference evidence="5 6" key="2">
    <citation type="journal article" date="2011" name="Stand. Genomic Sci.">
        <title>Complete genome sequence of Isosphaera pallida type strain (IS1B).</title>
        <authorList>
            <consortium name="US DOE Joint Genome Institute (JGI-PGF)"/>
            <person name="Goker M."/>
            <person name="Cleland D."/>
            <person name="Saunders E."/>
            <person name="Lapidus A."/>
            <person name="Nolan M."/>
            <person name="Lucas S."/>
            <person name="Hammon N."/>
            <person name="Deshpande S."/>
            <person name="Cheng J.F."/>
            <person name="Tapia R."/>
            <person name="Han C."/>
            <person name="Goodwin L."/>
            <person name="Pitluck S."/>
            <person name="Liolios K."/>
            <person name="Pagani I."/>
            <person name="Ivanova N."/>
            <person name="Mavromatis K."/>
            <person name="Pati A."/>
            <person name="Chen A."/>
            <person name="Palaniappan K."/>
            <person name="Land M."/>
            <person name="Hauser L."/>
            <person name="Chang Y.J."/>
            <person name="Jeffries C.D."/>
            <person name="Detter J.C."/>
            <person name="Beck B."/>
            <person name="Woyke T."/>
            <person name="Bristow J."/>
            <person name="Eisen J.A."/>
            <person name="Markowitz V."/>
            <person name="Hugenholtz P."/>
            <person name="Kyrpides N.C."/>
            <person name="Klenk H.P."/>
        </authorList>
    </citation>
    <scope>NUCLEOTIDE SEQUENCE [LARGE SCALE GENOMIC DNA]</scope>
    <source>
        <strain evidence="6">ATCC 43644 / DSM 9630 / IS1B</strain>
    </source>
</reference>
<feature type="transmembrane region" description="Helical" evidence="3">
    <location>
        <begin position="420"/>
        <end position="448"/>
    </location>
</feature>
<organism evidence="5 6">
    <name type="scientific">Isosphaera pallida (strain ATCC 43644 / DSM 9630 / IS1B)</name>
    <dbReference type="NCBI Taxonomy" id="575540"/>
    <lineage>
        <taxon>Bacteria</taxon>
        <taxon>Pseudomonadati</taxon>
        <taxon>Planctomycetota</taxon>
        <taxon>Planctomycetia</taxon>
        <taxon>Isosphaerales</taxon>
        <taxon>Isosphaeraceae</taxon>
        <taxon>Isosphaera</taxon>
    </lineage>
</organism>
<evidence type="ECO:0000256" key="1">
    <source>
        <dbReference type="ARBA" id="ARBA00022581"/>
    </source>
</evidence>
<dbReference type="InParanoid" id="E8QZF5"/>
<dbReference type="Pfam" id="PF00498">
    <property type="entry name" value="FHA"/>
    <property type="match status" value="1"/>
</dbReference>
<feature type="transmembrane region" description="Helical" evidence="3">
    <location>
        <begin position="454"/>
        <end position="475"/>
    </location>
</feature>
<feature type="region of interest" description="Disordered" evidence="2">
    <location>
        <begin position="112"/>
        <end position="188"/>
    </location>
</feature>
<sequence length="564" mass="59068">MTKGTVPGHRHPLPSRPGDKALVLGNRLNGELGIDLRDQEPPNSPRRMSGRHARIDPPAQPGESPRLTDLEGSTGTFVNRQRLLAGQVRPLKAGDLIQLGPVQLKVVAEALTEPQTPTRPSPPPSAAAPSRPVAAKAQNTPVSALAKPVARTPQPQPNSLPNPPGTTTRPPQPQSQSSSPPPSGKASVTLAGFQLKNGPLCRSWQDFARVSAQRWGSLREELVSGRLAGFFHAQGRPDLAPDPNAPGSPDERLDAWLARLPITPPPAPELDLNPTTLNVRMPPPGASTTRTIRVSNVGYRILKGGPPRVEPANTPWLKLSPPFDRRAIVVIDQPVDIPVDIALAETADPAALAGKRAAILFDTNGGVGRVEVVLERAPQLQTEPNFASPPDDPAASAILGASWIAELRAELADTPPLRRLILGGLALGGLRLLAGLLNAGFALAGLPIGSDEPAALGVALPLTLLGVFAGLKLASERSDTQWNDRPPLAIAGAIGGLCLTALITATFRSIEDALGLRSLEPPWLASALAVPLWFVVGGVLLAFFGSRPPTTSRSTPPSPSPSGA</sequence>
<dbReference type="PANTHER" id="PTHR13037">
    <property type="entry name" value="FORMIN"/>
    <property type="match status" value="1"/>
</dbReference>
<evidence type="ECO:0000256" key="2">
    <source>
        <dbReference type="SAM" id="MobiDB-lite"/>
    </source>
</evidence>
<gene>
    <name evidence="5" type="ordered locus">Isop_0487</name>
</gene>
<dbReference type="HOGENOM" id="CLU_489920_0_0_0"/>
<keyword evidence="1" id="KW-0945">Host-virus interaction</keyword>
<name>E8QZF5_ISOPI</name>
<dbReference type="InterPro" id="IPR000253">
    <property type="entry name" value="FHA_dom"/>
</dbReference>
<evidence type="ECO:0000313" key="5">
    <source>
        <dbReference type="EMBL" id="ADV61082.1"/>
    </source>
</evidence>
<dbReference type="PANTHER" id="PTHR13037:SF24">
    <property type="entry name" value="POLYCOMB PROTEIN PCL-RELATED"/>
    <property type="match status" value="1"/>
</dbReference>
<keyword evidence="3" id="KW-0812">Transmembrane</keyword>
<dbReference type="EMBL" id="CP002353">
    <property type="protein sequence ID" value="ADV61082.1"/>
    <property type="molecule type" value="Genomic_DNA"/>
</dbReference>
<dbReference type="CDD" id="cd00060">
    <property type="entry name" value="FHA"/>
    <property type="match status" value="1"/>
</dbReference>
<evidence type="ECO:0000313" key="6">
    <source>
        <dbReference type="Proteomes" id="UP000008631"/>
    </source>
</evidence>
<keyword evidence="3" id="KW-0472">Membrane</keyword>
<feature type="region of interest" description="Disordered" evidence="2">
    <location>
        <begin position="266"/>
        <end position="288"/>
    </location>
</feature>
<dbReference type="AlphaFoldDB" id="E8QZF5"/>
<dbReference type="InterPro" id="IPR008984">
    <property type="entry name" value="SMAD_FHA_dom_sf"/>
</dbReference>
<dbReference type="Gene3D" id="2.60.200.20">
    <property type="match status" value="1"/>
</dbReference>
<dbReference type="eggNOG" id="COG1716">
    <property type="taxonomic scope" value="Bacteria"/>
</dbReference>
<feature type="region of interest" description="Disordered" evidence="2">
    <location>
        <begin position="1"/>
        <end position="76"/>
    </location>
</feature>